<dbReference type="PANTHER" id="PTHR30151">
    <property type="entry name" value="ALKANE SULFONATE ABC TRANSPORTER-RELATED, MEMBRANE SUBUNIT"/>
    <property type="match status" value="1"/>
</dbReference>
<sequence length="301" mass="31306">MSVTPAQVARSETPSPTAAVGGTRAAGKVKKQKKNKVVVGATGAKAKLSGAPLLAVQLLLLVALMGLWQLTYNFAGSNKLVVSNPQLVWKSFVAWQDKGTFWPDLWSTVSAALIALVASAVIGIAVGIGLALSPSVEAVVSPFLDAINAMPRIALAPVFVIYFGIGSTSKIVLAFTLVVFIITINTRAGVASADPELLRLSVVMGANKWQRFYKVLLPVAVPSIFAGLRLGLIYSLLGVVGAELIASTAGLGQQISASSAAFDLGTVYAALIVLAIIAAAFNAVSGRIEKAILRWQPPQDS</sequence>
<evidence type="ECO:0000313" key="10">
    <source>
        <dbReference type="EMBL" id="MDH6281504.1"/>
    </source>
</evidence>
<dbReference type="SUPFAM" id="SSF161098">
    <property type="entry name" value="MetI-like"/>
    <property type="match status" value="1"/>
</dbReference>
<dbReference type="EMBL" id="JARXVC010000006">
    <property type="protein sequence ID" value="MDH6281504.1"/>
    <property type="molecule type" value="Genomic_DNA"/>
</dbReference>
<feature type="region of interest" description="Disordered" evidence="8">
    <location>
        <begin position="1"/>
        <end position="25"/>
    </location>
</feature>
<evidence type="ECO:0000256" key="1">
    <source>
        <dbReference type="ARBA" id="ARBA00004651"/>
    </source>
</evidence>
<feature type="transmembrane region" description="Helical" evidence="7">
    <location>
        <begin position="51"/>
        <end position="70"/>
    </location>
</feature>
<keyword evidence="2 7" id="KW-0813">Transport</keyword>
<dbReference type="PROSITE" id="PS50928">
    <property type="entry name" value="ABC_TM1"/>
    <property type="match status" value="1"/>
</dbReference>
<feature type="domain" description="ABC transmembrane type-1" evidence="9">
    <location>
        <begin position="105"/>
        <end position="285"/>
    </location>
</feature>
<dbReference type="InterPro" id="IPR035906">
    <property type="entry name" value="MetI-like_sf"/>
</dbReference>
<dbReference type="PANTHER" id="PTHR30151:SF20">
    <property type="entry name" value="ABC TRANSPORTER PERMEASE PROTEIN HI_0355-RELATED"/>
    <property type="match status" value="1"/>
</dbReference>
<keyword evidence="5 7" id="KW-1133">Transmembrane helix</keyword>
<evidence type="ECO:0000256" key="2">
    <source>
        <dbReference type="ARBA" id="ARBA00022448"/>
    </source>
</evidence>
<evidence type="ECO:0000256" key="3">
    <source>
        <dbReference type="ARBA" id="ARBA00022475"/>
    </source>
</evidence>
<evidence type="ECO:0000256" key="6">
    <source>
        <dbReference type="ARBA" id="ARBA00023136"/>
    </source>
</evidence>
<evidence type="ECO:0000259" key="9">
    <source>
        <dbReference type="PROSITE" id="PS50928"/>
    </source>
</evidence>
<comment type="similarity">
    <text evidence="7">Belongs to the binding-protein-dependent transport system permease family.</text>
</comment>
<evidence type="ECO:0000256" key="8">
    <source>
        <dbReference type="SAM" id="MobiDB-lite"/>
    </source>
</evidence>
<keyword evidence="11" id="KW-1185">Reference proteome</keyword>
<feature type="transmembrane region" description="Helical" evidence="7">
    <location>
        <begin position="266"/>
        <end position="284"/>
    </location>
</feature>
<feature type="transmembrane region" description="Helical" evidence="7">
    <location>
        <begin position="171"/>
        <end position="191"/>
    </location>
</feature>
<evidence type="ECO:0000256" key="4">
    <source>
        <dbReference type="ARBA" id="ARBA00022692"/>
    </source>
</evidence>
<dbReference type="Gene3D" id="1.10.3720.10">
    <property type="entry name" value="MetI-like"/>
    <property type="match status" value="1"/>
</dbReference>
<dbReference type="InterPro" id="IPR000515">
    <property type="entry name" value="MetI-like"/>
</dbReference>
<dbReference type="CDD" id="cd06261">
    <property type="entry name" value="TM_PBP2"/>
    <property type="match status" value="1"/>
</dbReference>
<evidence type="ECO:0000313" key="11">
    <source>
        <dbReference type="Proteomes" id="UP001160334"/>
    </source>
</evidence>
<dbReference type="RefSeq" id="WP_280760835.1">
    <property type="nucleotide sequence ID" value="NZ_JARXVC010000006.1"/>
</dbReference>
<feature type="transmembrane region" description="Helical" evidence="7">
    <location>
        <begin position="212"/>
        <end position="237"/>
    </location>
</feature>
<protein>
    <submittedName>
        <fullName evidence="10">NitT/TauT family transport system permease protein</fullName>
    </submittedName>
</protein>
<keyword evidence="4 7" id="KW-0812">Transmembrane</keyword>
<name>A0ABT6MC70_9NOCA</name>
<feature type="transmembrane region" description="Helical" evidence="7">
    <location>
        <begin position="143"/>
        <end position="165"/>
    </location>
</feature>
<feature type="transmembrane region" description="Helical" evidence="7">
    <location>
        <begin position="105"/>
        <end position="131"/>
    </location>
</feature>
<gene>
    <name evidence="10" type="ORF">M2280_002725</name>
</gene>
<keyword evidence="6 7" id="KW-0472">Membrane</keyword>
<reference evidence="10 11" key="1">
    <citation type="submission" date="2023-04" db="EMBL/GenBank/DDBJ databases">
        <title>Forest soil microbial communities from Buena Vista Peninsula, Colon Province, Panama.</title>
        <authorList>
            <person name="Bouskill N."/>
        </authorList>
    </citation>
    <scope>NUCLEOTIDE SEQUENCE [LARGE SCALE GENOMIC DNA]</scope>
    <source>
        <strain evidence="10 11">CFH S0262</strain>
    </source>
</reference>
<comment type="caution">
    <text evidence="10">The sequence shown here is derived from an EMBL/GenBank/DDBJ whole genome shotgun (WGS) entry which is preliminary data.</text>
</comment>
<keyword evidence="3" id="KW-1003">Cell membrane</keyword>
<accession>A0ABT6MC70</accession>
<evidence type="ECO:0000256" key="5">
    <source>
        <dbReference type="ARBA" id="ARBA00022989"/>
    </source>
</evidence>
<comment type="subcellular location">
    <subcellularLocation>
        <location evidence="1 7">Cell membrane</location>
        <topology evidence="1 7">Multi-pass membrane protein</topology>
    </subcellularLocation>
</comment>
<evidence type="ECO:0000256" key="7">
    <source>
        <dbReference type="RuleBase" id="RU363032"/>
    </source>
</evidence>
<organism evidence="10 11">
    <name type="scientific">Prescottella agglutinans</name>
    <dbReference type="NCBI Taxonomy" id="1644129"/>
    <lineage>
        <taxon>Bacteria</taxon>
        <taxon>Bacillati</taxon>
        <taxon>Actinomycetota</taxon>
        <taxon>Actinomycetes</taxon>
        <taxon>Mycobacteriales</taxon>
        <taxon>Nocardiaceae</taxon>
        <taxon>Prescottella</taxon>
    </lineage>
</organism>
<dbReference type="Pfam" id="PF00528">
    <property type="entry name" value="BPD_transp_1"/>
    <property type="match status" value="1"/>
</dbReference>
<dbReference type="Proteomes" id="UP001160334">
    <property type="component" value="Unassembled WGS sequence"/>
</dbReference>
<proteinExistence type="inferred from homology"/>
<feature type="compositionally biased region" description="Polar residues" evidence="8">
    <location>
        <begin position="1"/>
        <end position="16"/>
    </location>
</feature>